<sequence length="529" mass="55225">MTQVDPGIIAAWIDADPDPATRDELRALDPELLAERFAAPLAFGTAGIRGPVRAGPNGMNIAVVTRTTAGIAAWLQGRCLGGSTVVVGRDTRRGSESFARAAAEVMAGAGFRVVLLPRPLPTPLVAYATRKLGAAAGIQITASHNPPEDNGYKLYLDGGAQLVAPADREIEKLIAAAPGAASVPRQPVAASGEEIVTSYLHRVATLPRTPQRNIRVALTAMHGVGGETAVAALRAAGFTDIPLVREQFEPDPAFPTVSFPNPEEPGASDLLLSLAAEAEADIAVALDPDADRCAIGVPAPGGWRMLSGDETGVLLGDHVLRHTTGDRLVATTIVSSSMLGKIAASYGARYAETLTGFKWLVRAGSGLVYAYEEAIGICADPHTVLDKDGISAAVVACDLAASLKSANRTLLDALSTLMDEHGVHTTAQVSRRFASLPGIADAMARLRGAMPAEIGGEQIEVTDMLTLRGQRRTDAVVLRGKHLRIVVRPSGTEPKLKCYLEAAMDDNTPASRAAASELIDAGRTFAASL</sequence>
<dbReference type="GO" id="GO:0006166">
    <property type="term" value="P:purine ribonucleoside salvage"/>
    <property type="evidence" value="ECO:0007669"/>
    <property type="project" value="TreeGrafter"/>
</dbReference>
<dbReference type="InterPro" id="IPR005846">
    <property type="entry name" value="A-D-PHexomutase_a/b/a-III"/>
</dbReference>
<dbReference type="GO" id="GO:0008973">
    <property type="term" value="F:phosphopentomutase activity"/>
    <property type="evidence" value="ECO:0007669"/>
    <property type="project" value="TreeGrafter"/>
</dbReference>
<dbReference type="CDD" id="cd05799">
    <property type="entry name" value="PGM2"/>
    <property type="match status" value="1"/>
</dbReference>
<dbReference type="Pfam" id="PF00408">
    <property type="entry name" value="PGM_PMM_IV"/>
    <property type="match status" value="1"/>
</dbReference>
<reference evidence="12 13" key="1">
    <citation type="journal article" date="2011" name="J. Bacteriol.">
        <title>Complete genome sequence of Amycolicicoccus subflavus DQS3-9A1T, an actinomycete isolated from crude oil-polluted soil.</title>
        <authorList>
            <person name="Cai M."/>
            <person name="Chen W.M."/>
            <person name="Nie Y."/>
            <person name="Chi C.Q."/>
            <person name="Wang Y.N."/>
            <person name="Tang Y.Q."/>
            <person name="Li G.Y."/>
            <person name="Wu X.L."/>
        </authorList>
    </citation>
    <scope>NUCLEOTIDE SEQUENCE [LARGE SCALE GENOMIC DNA]</scope>
    <source>
        <strain evidence="13">DSM 45089 / DQS3-9A1</strain>
    </source>
</reference>
<dbReference type="InterPro" id="IPR036900">
    <property type="entry name" value="A-D-PHexomutase_C_sf"/>
</dbReference>
<dbReference type="InterPro" id="IPR005844">
    <property type="entry name" value="A-D-PHexomutase_a/b/a-I"/>
</dbReference>
<comment type="cofactor">
    <cofactor evidence="1">
        <name>Mg(2+)</name>
        <dbReference type="ChEBI" id="CHEBI:18420"/>
    </cofactor>
</comment>
<dbReference type="PRINTS" id="PR00509">
    <property type="entry name" value="PGMPMM"/>
</dbReference>
<gene>
    <name evidence="12" type="ordered locus">AS9A_3862</name>
</gene>
<evidence type="ECO:0000259" key="10">
    <source>
        <dbReference type="Pfam" id="PF02879"/>
    </source>
</evidence>
<proteinExistence type="inferred from homology"/>
<evidence type="ECO:0000313" key="13">
    <source>
        <dbReference type="Proteomes" id="UP000009235"/>
    </source>
</evidence>
<dbReference type="STRING" id="443218.AS9A_3862"/>
<evidence type="ECO:0000256" key="6">
    <source>
        <dbReference type="ARBA" id="ARBA00023235"/>
    </source>
</evidence>
<organism evidence="12 13">
    <name type="scientific">Hoyosella subflava (strain DSM 45089 / JCM 17490 / NBRC 109087 / DQS3-9A1)</name>
    <name type="common">Amycolicicoccus subflavus</name>
    <dbReference type="NCBI Taxonomy" id="443218"/>
    <lineage>
        <taxon>Bacteria</taxon>
        <taxon>Bacillati</taxon>
        <taxon>Actinomycetota</taxon>
        <taxon>Actinomycetes</taxon>
        <taxon>Mycobacteriales</taxon>
        <taxon>Hoyosellaceae</taxon>
        <taxon>Hoyosella</taxon>
    </lineage>
</organism>
<evidence type="ECO:0000259" key="11">
    <source>
        <dbReference type="Pfam" id="PF02880"/>
    </source>
</evidence>
<dbReference type="InterPro" id="IPR005841">
    <property type="entry name" value="Alpha-D-phosphohexomutase_SF"/>
</dbReference>
<dbReference type="RefSeq" id="WP_013808649.1">
    <property type="nucleotide sequence ID" value="NC_015564.1"/>
</dbReference>
<protein>
    <submittedName>
        <fullName evidence="12">Phosphoglucomutase</fullName>
    </submittedName>
</protein>
<keyword evidence="5 7" id="KW-0460">Magnesium</keyword>
<keyword evidence="13" id="KW-1185">Reference proteome</keyword>
<keyword evidence="6" id="KW-0413">Isomerase</keyword>
<evidence type="ECO:0000256" key="3">
    <source>
        <dbReference type="ARBA" id="ARBA00022553"/>
    </source>
</evidence>
<dbReference type="Pfam" id="PF02878">
    <property type="entry name" value="PGM_PMM_I"/>
    <property type="match status" value="1"/>
</dbReference>
<dbReference type="InterPro" id="IPR016066">
    <property type="entry name" value="A-D-PHexomutase_CS"/>
</dbReference>
<dbReference type="Proteomes" id="UP000009235">
    <property type="component" value="Chromosome"/>
</dbReference>
<dbReference type="Gene3D" id="3.40.120.10">
    <property type="entry name" value="Alpha-D-Glucose-1,6-Bisphosphate, subunit A, domain 3"/>
    <property type="match status" value="3"/>
</dbReference>
<evidence type="ECO:0000256" key="7">
    <source>
        <dbReference type="RuleBase" id="RU004326"/>
    </source>
</evidence>
<feature type="domain" description="Alpha-D-phosphohexomutase alpha/beta/alpha" evidence="11">
    <location>
        <begin position="308"/>
        <end position="414"/>
    </location>
</feature>
<dbReference type="KEGG" id="asd:AS9A_3862"/>
<dbReference type="GO" id="GO:0000287">
    <property type="term" value="F:magnesium ion binding"/>
    <property type="evidence" value="ECO:0007669"/>
    <property type="project" value="InterPro"/>
</dbReference>
<dbReference type="Pfam" id="PF02879">
    <property type="entry name" value="PGM_PMM_II"/>
    <property type="match status" value="1"/>
</dbReference>
<name>F6EGR2_HOYSD</name>
<evidence type="ECO:0000256" key="1">
    <source>
        <dbReference type="ARBA" id="ARBA00001946"/>
    </source>
</evidence>
<dbReference type="PANTHER" id="PTHR45745:SF1">
    <property type="entry name" value="PHOSPHOGLUCOMUTASE 2B-RELATED"/>
    <property type="match status" value="1"/>
</dbReference>
<dbReference type="Pfam" id="PF02880">
    <property type="entry name" value="PGM_PMM_III"/>
    <property type="match status" value="1"/>
</dbReference>
<dbReference type="Gene3D" id="3.30.310.50">
    <property type="entry name" value="Alpha-D-phosphohexomutase, C-terminal domain"/>
    <property type="match status" value="1"/>
</dbReference>
<evidence type="ECO:0000313" key="12">
    <source>
        <dbReference type="EMBL" id="AEF42300.1"/>
    </source>
</evidence>
<dbReference type="InterPro" id="IPR005843">
    <property type="entry name" value="A-D-PHexomutase_C"/>
</dbReference>
<feature type="domain" description="Alpha-D-phosphohexomutase alpha/beta/alpha" evidence="10">
    <location>
        <begin position="199"/>
        <end position="295"/>
    </location>
</feature>
<dbReference type="eggNOG" id="COG1109">
    <property type="taxonomic scope" value="Bacteria"/>
</dbReference>
<accession>F6EGR2</accession>
<keyword evidence="3" id="KW-0597">Phosphoprotein</keyword>
<dbReference type="AlphaFoldDB" id="F6EGR2"/>
<comment type="similarity">
    <text evidence="2 7">Belongs to the phosphohexose mutase family.</text>
</comment>
<evidence type="ECO:0000256" key="2">
    <source>
        <dbReference type="ARBA" id="ARBA00010231"/>
    </source>
</evidence>
<dbReference type="InterPro" id="IPR005845">
    <property type="entry name" value="A-D-PHexomutase_a/b/a-II"/>
</dbReference>
<dbReference type="GO" id="GO:0005975">
    <property type="term" value="P:carbohydrate metabolic process"/>
    <property type="evidence" value="ECO:0007669"/>
    <property type="project" value="InterPro"/>
</dbReference>
<evidence type="ECO:0000259" key="8">
    <source>
        <dbReference type="Pfam" id="PF00408"/>
    </source>
</evidence>
<dbReference type="InterPro" id="IPR016055">
    <property type="entry name" value="A-D-PHexomutase_a/b/a-I/II/III"/>
</dbReference>
<evidence type="ECO:0000256" key="5">
    <source>
        <dbReference type="ARBA" id="ARBA00022842"/>
    </source>
</evidence>
<dbReference type="HOGENOM" id="CLU_016950_0_2_11"/>
<dbReference type="PROSITE" id="PS00710">
    <property type="entry name" value="PGM_PMM"/>
    <property type="match status" value="1"/>
</dbReference>
<evidence type="ECO:0000259" key="9">
    <source>
        <dbReference type="Pfam" id="PF02878"/>
    </source>
</evidence>
<dbReference type="SUPFAM" id="SSF55957">
    <property type="entry name" value="Phosphoglucomutase, C-terminal domain"/>
    <property type="match status" value="1"/>
</dbReference>
<evidence type="ECO:0000256" key="4">
    <source>
        <dbReference type="ARBA" id="ARBA00022723"/>
    </source>
</evidence>
<dbReference type="EMBL" id="CP002786">
    <property type="protein sequence ID" value="AEF42300.1"/>
    <property type="molecule type" value="Genomic_DNA"/>
</dbReference>
<feature type="domain" description="Alpha-D-phosphohexomutase C-terminal" evidence="8">
    <location>
        <begin position="480"/>
        <end position="506"/>
    </location>
</feature>
<keyword evidence="4 7" id="KW-0479">Metal-binding</keyword>
<dbReference type="PANTHER" id="PTHR45745">
    <property type="entry name" value="PHOSPHOMANNOMUTASE 45A"/>
    <property type="match status" value="1"/>
</dbReference>
<feature type="domain" description="Alpha-D-phosphohexomutase alpha/beta/alpha" evidence="9">
    <location>
        <begin position="42"/>
        <end position="176"/>
    </location>
</feature>
<dbReference type="SUPFAM" id="SSF53738">
    <property type="entry name" value="Phosphoglucomutase, first 3 domains"/>
    <property type="match status" value="3"/>
</dbReference>